<keyword evidence="4" id="KW-1133">Transmembrane helix</keyword>
<feature type="active site" description="Acyl-thioester intermediate" evidence="2">
    <location>
        <position position="571"/>
    </location>
</feature>
<dbReference type="Gene3D" id="2.60.40.1140">
    <property type="entry name" value="Collagen-binding surface protein Cna, B-type domain"/>
    <property type="match status" value="1"/>
</dbReference>
<dbReference type="NCBIfam" id="TIGR01076">
    <property type="entry name" value="sortase_fam"/>
    <property type="match status" value="1"/>
</dbReference>
<proteinExistence type="predicted"/>
<evidence type="ECO:0000256" key="3">
    <source>
        <dbReference type="SAM" id="MobiDB-lite"/>
    </source>
</evidence>
<dbReference type="CDD" id="cd00222">
    <property type="entry name" value="CollagenBindB"/>
    <property type="match status" value="1"/>
</dbReference>
<feature type="compositionally biased region" description="Basic and acidic residues" evidence="3">
    <location>
        <begin position="176"/>
        <end position="185"/>
    </location>
</feature>
<dbReference type="SUPFAM" id="SSF49478">
    <property type="entry name" value="Cna protein B-type domain"/>
    <property type="match status" value="1"/>
</dbReference>
<accession>A0AAE3DIE0</accession>
<dbReference type="Gene3D" id="2.60.40.10">
    <property type="entry name" value="Immunoglobulins"/>
    <property type="match status" value="1"/>
</dbReference>
<feature type="domain" description="CNA-B" evidence="5">
    <location>
        <begin position="224"/>
        <end position="311"/>
    </location>
</feature>
<dbReference type="SUPFAM" id="SSF63817">
    <property type="entry name" value="Sortase"/>
    <property type="match status" value="1"/>
</dbReference>
<name>A0AAE3DIE0_9FIRM</name>
<dbReference type="Pfam" id="PF04203">
    <property type="entry name" value="Sortase"/>
    <property type="match status" value="1"/>
</dbReference>
<feature type="transmembrane region" description="Helical" evidence="4">
    <location>
        <begin position="344"/>
        <end position="362"/>
    </location>
</feature>
<dbReference type="Gene3D" id="2.40.260.10">
    <property type="entry name" value="Sortase"/>
    <property type="match status" value="1"/>
</dbReference>
<reference evidence="6" key="1">
    <citation type="submission" date="2021-10" db="EMBL/GenBank/DDBJ databases">
        <title>Anaerobic single-cell dispensing facilitates the cultivation of human gut bacteria.</title>
        <authorList>
            <person name="Afrizal A."/>
        </authorList>
    </citation>
    <scope>NUCLEOTIDE SEQUENCE</scope>
    <source>
        <strain evidence="6">CLA-AA-H274</strain>
    </source>
</reference>
<feature type="active site" description="Proton donor/acceptor" evidence="2">
    <location>
        <position position="513"/>
    </location>
</feature>
<keyword evidence="4" id="KW-0472">Membrane</keyword>
<evidence type="ECO:0000313" key="7">
    <source>
        <dbReference type="Proteomes" id="UP001198962"/>
    </source>
</evidence>
<protein>
    <submittedName>
        <fullName evidence="6">Sortase</fullName>
    </submittedName>
</protein>
<dbReference type="Proteomes" id="UP001198962">
    <property type="component" value="Unassembled WGS sequence"/>
</dbReference>
<keyword evidence="7" id="KW-1185">Reference proteome</keyword>
<feature type="compositionally biased region" description="Basic and acidic residues" evidence="3">
    <location>
        <begin position="199"/>
        <end position="218"/>
    </location>
</feature>
<dbReference type="RefSeq" id="WP_308450279.1">
    <property type="nucleotide sequence ID" value="NZ_JAJEPU010000001.1"/>
</dbReference>
<keyword evidence="1" id="KW-0378">Hydrolase</keyword>
<dbReference type="Pfam" id="PF05738">
    <property type="entry name" value="Cna_B"/>
    <property type="match status" value="1"/>
</dbReference>
<keyword evidence="4" id="KW-0812">Transmembrane</keyword>
<dbReference type="InterPro" id="IPR008454">
    <property type="entry name" value="Collagen-bd_Cna-like_B-typ_dom"/>
</dbReference>
<feature type="region of interest" description="Disordered" evidence="3">
    <location>
        <begin position="165"/>
        <end position="218"/>
    </location>
</feature>
<organism evidence="6 7">
    <name type="scientific">Brotaphodocola catenula</name>
    <dbReference type="NCBI Taxonomy" id="2885361"/>
    <lineage>
        <taxon>Bacteria</taxon>
        <taxon>Bacillati</taxon>
        <taxon>Bacillota</taxon>
        <taxon>Clostridia</taxon>
        <taxon>Lachnospirales</taxon>
        <taxon>Lachnospiraceae</taxon>
        <taxon>Brotaphodocola</taxon>
    </lineage>
</organism>
<evidence type="ECO:0000259" key="5">
    <source>
        <dbReference type="Pfam" id="PF05738"/>
    </source>
</evidence>
<evidence type="ECO:0000313" key="6">
    <source>
        <dbReference type="EMBL" id="MCC2163369.1"/>
    </source>
</evidence>
<comment type="caution">
    <text evidence="6">The sequence shown here is derived from an EMBL/GenBank/DDBJ whole genome shotgun (WGS) entry which is preliminary data.</text>
</comment>
<dbReference type="InterPro" id="IPR023365">
    <property type="entry name" value="Sortase_dom-sf"/>
</dbReference>
<dbReference type="CDD" id="cd00004">
    <property type="entry name" value="Sortase"/>
    <property type="match status" value="1"/>
</dbReference>
<evidence type="ECO:0000256" key="4">
    <source>
        <dbReference type="SAM" id="Phobius"/>
    </source>
</evidence>
<sequence length="590" mass="67332">MIFFHMQGIQVLAMTENLSESPIEGKKIGSVILEYGREKPIQHAGFSIFQVAEKIQVSEKIQVAEKTENGSYRKTGDFETCPVQIELEDVSRWRETAETLEIYVLRDRLTPLRKGETDLNGRLKFENLGAGVYLIVGEKKIEGKKTYIPEPILLVLARDGKLPENKASEKVASGNEKSENGKSENMDEGGAYQVTVHPKYREEEKARSSNRDHDDASETIRVRAMKVWEDEKTRAYPEIRQQDIQAHPTQVTVQLLRDGVFMENAVLSEDNQWSYMWENLDADRVWKVAEEVPEGYVVSIRQEGETFLLTNRKENRYLPGESETSVEEPDLPDAEKLPQTGSSWYLVLILGAIGILLVRCCGKIEKRRKADDGKKERKREKTEEKTGEKKWRSIWVWMLRIFGTCCMILAGIFAGKNSSDEIQAYNHVKESQRKLGVEEQAKKKQEQPLYLLDPARVMPEKVVDGKAYIGVLEIPSLGRELPVMSEWTDERLKQAPCRYAGSAYLQNLVIAGHNYRAHFSGIGNLKKGDSVIFTDMDGNRFFYEVTEIEILNAEETERMTESWWALTLFTCTVGGGRRIAVRCDALVQDE</sequence>
<dbReference type="InterPro" id="IPR013783">
    <property type="entry name" value="Ig-like_fold"/>
</dbReference>
<dbReference type="GO" id="GO:0016787">
    <property type="term" value="F:hydrolase activity"/>
    <property type="evidence" value="ECO:0007669"/>
    <property type="project" value="UniProtKB-KW"/>
</dbReference>
<dbReference type="InterPro" id="IPR005754">
    <property type="entry name" value="Sortase"/>
</dbReference>
<gene>
    <name evidence="6" type="ORF">LKD32_00465</name>
</gene>
<feature type="transmembrane region" description="Helical" evidence="4">
    <location>
        <begin position="394"/>
        <end position="414"/>
    </location>
</feature>
<evidence type="ECO:0000256" key="1">
    <source>
        <dbReference type="ARBA" id="ARBA00022801"/>
    </source>
</evidence>
<dbReference type="EMBL" id="JAJEPU010000001">
    <property type="protein sequence ID" value="MCC2163369.1"/>
    <property type="molecule type" value="Genomic_DNA"/>
</dbReference>
<dbReference type="AlphaFoldDB" id="A0AAE3DIE0"/>
<evidence type="ECO:0000256" key="2">
    <source>
        <dbReference type="PIRSR" id="PIRSR605754-1"/>
    </source>
</evidence>